<protein>
    <submittedName>
        <fullName evidence="1">Uncharacterized protein</fullName>
    </submittedName>
</protein>
<sequence>MHALVRILQHTPILEKLTLQLRSDENFLNAGRDERKHVRIEQSFACAHLKEVSIECEEKLRVKDKVRQIVKILNRSGILTEQISFKKIPRPEGCYYFQVVSPRAYDDNWSGSGGD</sequence>
<organism evidence="1 2">
    <name type="scientific">Panicum miliaceum</name>
    <name type="common">Proso millet</name>
    <name type="synonym">Broomcorn millet</name>
    <dbReference type="NCBI Taxonomy" id="4540"/>
    <lineage>
        <taxon>Eukaryota</taxon>
        <taxon>Viridiplantae</taxon>
        <taxon>Streptophyta</taxon>
        <taxon>Embryophyta</taxon>
        <taxon>Tracheophyta</taxon>
        <taxon>Spermatophyta</taxon>
        <taxon>Magnoliopsida</taxon>
        <taxon>Liliopsida</taxon>
        <taxon>Poales</taxon>
        <taxon>Poaceae</taxon>
        <taxon>PACMAD clade</taxon>
        <taxon>Panicoideae</taxon>
        <taxon>Panicodae</taxon>
        <taxon>Paniceae</taxon>
        <taxon>Panicinae</taxon>
        <taxon>Panicum</taxon>
        <taxon>Panicum sect. Panicum</taxon>
    </lineage>
</organism>
<proteinExistence type="predicted"/>
<evidence type="ECO:0000313" key="1">
    <source>
        <dbReference type="EMBL" id="RLN11271.1"/>
    </source>
</evidence>
<comment type="caution">
    <text evidence="1">The sequence shown here is derived from an EMBL/GenBank/DDBJ whole genome shotgun (WGS) entry which is preliminary data.</text>
</comment>
<dbReference type="PANTHER" id="PTHR34223:SF11">
    <property type="entry name" value="F-BOX DOMAIN-CONTAINING PROTEIN"/>
    <property type="match status" value="1"/>
</dbReference>
<dbReference type="EMBL" id="PQIB02000006">
    <property type="protein sequence ID" value="RLN11271.1"/>
    <property type="molecule type" value="Genomic_DNA"/>
</dbReference>
<name>A0A3L6RWE6_PANMI</name>
<keyword evidence="2" id="KW-1185">Reference proteome</keyword>
<dbReference type="STRING" id="4540.A0A3L6RWE6"/>
<dbReference type="InterPro" id="IPR053197">
    <property type="entry name" value="F-box_SCFL_complex_component"/>
</dbReference>
<dbReference type="OrthoDB" id="683024at2759"/>
<gene>
    <name evidence="1" type="ORF">C2845_PM09G07220</name>
</gene>
<dbReference type="PANTHER" id="PTHR34223">
    <property type="entry name" value="OS11G0201299 PROTEIN"/>
    <property type="match status" value="1"/>
</dbReference>
<reference evidence="2" key="1">
    <citation type="journal article" date="2019" name="Nat. Commun.">
        <title>The genome of broomcorn millet.</title>
        <authorList>
            <person name="Zou C."/>
            <person name="Miki D."/>
            <person name="Li D."/>
            <person name="Tang Q."/>
            <person name="Xiao L."/>
            <person name="Rajput S."/>
            <person name="Deng P."/>
            <person name="Jia W."/>
            <person name="Huang R."/>
            <person name="Zhang M."/>
            <person name="Sun Y."/>
            <person name="Hu J."/>
            <person name="Fu X."/>
            <person name="Schnable P.S."/>
            <person name="Li F."/>
            <person name="Zhang H."/>
            <person name="Feng B."/>
            <person name="Zhu X."/>
            <person name="Liu R."/>
            <person name="Schnable J.C."/>
            <person name="Zhu J.-K."/>
            <person name="Zhang H."/>
        </authorList>
    </citation>
    <scope>NUCLEOTIDE SEQUENCE [LARGE SCALE GENOMIC DNA]</scope>
</reference>
<evidence type="ECO:0000313" key="2">
    <source>
        <dbReference type="Proteomes" id="UP000275267"/>
    </source>
</evidence>
<dbReference type="Proteomes" id="UP000275267">
    <property type="component" value="Unassembled WGS sequence"/>
</dbReference>
<accession>A0A3L6RWE6</accession>
<dbReference type="AlphaFoldDB" id="A0A3L6RWE6"/>